<accession>A0A1T4ZV84</accession>
<evidence type="ECO:0000313" key="7">
    <source>
        <dbReference type="Proteomes" id="UP000190541"/>
    </source>
</evidence>
<evidence type="ECO:0000259" key="5">
    <source>
        <dbReference type="Pfam" id="PF00535"/>
    </source>
</evidence>
<dbReference type="EMBL" id="FUYS01000001">
    <property type="protein sequence ID" value="SKB26263.1"/>
    <property type="molecule type" value="Genomic_DNA"/>
</dbReference>
<keyword evidence="7" id="KW-1185">Reference proteome</keyword>
<dbReference type="Proteomes" id="UP000190541">
    <property type="component" value="Unassembled WGS sequence"/>
</dbReference>
<dbReference type="AlphaFoldDB" id="A0A1T4ZV84"/>
<feature type="transmembrane region" description="Helical" evidence="4">
    <location>
        <begin position="275"/>
        <end position="292"/>
    </location>
</feature>
<proteinExistence type="inferred from homology"/>
<dbReference type="InterPro" id="IPR001173">
    <property type="entry name" value="Glyco_trans_2-like"/>
</dbReference>
<feature type="transmembrane region" description="Helical" evidence="4">
    <location>
        <begin position="253"/>
        <end position="269"/>
    </location>
</feature>
<dbReference type="PANTHER" id="PTHR43179:SF12">
    <property type="entry name" value="GALACTOFURANOSYLTRANSFERASE GLFT2"/>
    <property type="match status" value="1"/>
</dbReference>
<evidence type="ECO:0000256" key="3">
    <source>
        <dbReference type="ARBA" id="ARBA00022679"/>
    </source>
</evidence>
<dbReference type="OrthoDB" id="633659at2"/>
<keyword evidence="4" id="KW-1133">Transmembrane helix</keyword>
<evidence type="ECO:0000256" key="1">
    <source>
        <dbReference type="ARBA" id="ARBA00006739"/>
    </source>
</evidence>
<feature type="transmembrane region" description="Helical" evidence="4">
    <location>
        <begin position="353"/>
        <end position="370"/>
    </location>
</feature>
<dbReference type="STRING" id="623280.SAMN05660226_00094"/>
<dbReference type="PANTHER" id="PTHR43179">
    <property type="entry name" value="RHAMNOSYLTRANSFERASE WBBL"/>
    <property type="match status" value="1"/>
</dbReference>
<dbReference type="InterPro" id="IPR029044">
    <property type="entry name" value="Nucleotide-diphossugar_trans"/>
</dbReference>
<keyword evidence="2" id="KW-0328">Glycosyltransferase</keyword>
<evidence type="ECO:0000256" key="4">
    <source>
        <dbReference type="SAM" id="Phobius"/>
    </source>
</evidence>
<keyword evidence="3 6" id="KW-0808">Transferase</keyword>
<dbReference type="Gene3D" id="3.90.550.10">
    <property type="entry name" value="Spore Coat Polysaccharide Biosynthesis Protein SpsA, Chain A"/>
    <property type="match status" value="1"/>
</dbReference>
<reference evidence="6 7" key="1">
    <citation type="submission" date="2017-02" db="EMBL/GenBank/DDBJ databases">
        <authorList>
            <person name="Peterson S.W."/>
        </authorList>
    </citation>
    <scope>NUCLEOTIDE SEQUENCE [LARGE SCALE GENOMIC DNA]</scope>
    <source>
        <strain evidence="6 7">DSM 22899</strain>
    </source>
</reference>
<comment type="similarity">
    <text evidence="1">Belongs to the glycosyltransferase 2 family.</text>
</comment>
<dbReference type="RefSeq" id="WP_079714845.1">
    <property type="nucleotide sequence ID" value="NZ_FUYS01000001.1"/>
</dbReference>
<organism evidence="6 7">
    <name type="scientific">Parapedobacter luteus</name>
    <dbReference type="NCBI Taxonomy" id="623280"/>
    <lineage>
        <taxon>Bacteria</taxon>
        <taxon>Pseudomonadati</taxon>
        <taxon>Bacteroidota</taxon>
        <taxon>Sphingobacteriia</taxon>
        <taxon>Sphingobacteriales</taxon>
        <taxon>Sphingobacteriaceae</taxon>
        <taxon>Parapedobacter</taxon>
    </lineage>
</organism>
<evidence type="ECO:0000256" key="2">
    <source>
        <dbReference type="ARBA" id="ARBA00022676"/>
    </source>
</evidence>
<dbReference type="SUPFAM" id="SSF53448">
    <property type="entry name" value="Nucleotide-diphospho-sugar transferases"/>
    <property type="match status" value="1"/>
</dbReference>
<dbReference type="GO" id="GO:0016757">
    <property type="term" value="F:glycosyltransferase activity"/>
    <property type="evidence" value="ECO:0007669"/>
    <property type="project" value="UniProtKB-KW"/>
</dbReference>
<keyword evidence="4" id="KW-0812">Transmembrane</keyword>
<keyword evidence="4" id="KW-0472">Membrane</keyword>
<gene>
    <name evidence="6" type="ORF">SAMN05660226_00094</name>
</gene>
<feature type="domain" description="Glycosyltransferase 2-like" evidence="5">
    <location>
        <begin position="10"/>
        <end position="117"/>
    </location>
</feature>
<name>A0A1T4ZV84_9SPHI</name>
<protein>
    <submittedName>
        <fullName evidence="6">Glycosyltransferase, GT2 family</fullName>
    </submittedName>
</protein>
<evidence type="ECO:0000313" key="6">
    <source>
        <dbReference type="EMBL" id="SKB26263.1"/>
    </source>
</evidence>
<sequence length="371" mass="41930">MPDIKQRIDIVIPSYRLEKEYILPLIRLPKPEGWVFNYYIVVDNPQVIVDEEIARLAAAGDIALLINPTNLGASTSRNRGLEAGSGQWILFLDDDIKADEMLLHQYVDAIARYPDEIGYIGLVKLPPPPTAFARALVINGSMMIFGIAEETDTFAWGATANVMVRREAVGSSRFSTDYPKSGGGEDVDFFLNVRDNNHSRNYKTLQEAVVYHPWWDGGQASFKRPFRYGVGNSYLSQFIPKYAYYDFPNTPEALFLLLLALPFIAFLAPSYLGSWLLLFIGIGFAEVIATLFQAAKRKAPLSAAVAYYLVPLKLAYETGLLWGNIARFRFKGIGARFEYKGQVRGNGFFRFNTYKIVKWVLYLIFFVLLFA</sequence>
<dbReference type="Pfam" id="PF00535">
    <property type="entry name" value="Glycos_transf_2"/>
    <property type="match status" value="1"/>
</dbReference>